<sequence length="597" mass="60861">MGVSSSRSARSGVVSLVAALVVSLFVAVTPQVAQAQELPEVDPAFASVAAALPQTVEAAAALATQRRALDTEEVGQELATVTGTVTFPAGTDLTQGRTFVVAVAPDLSINEPLAAVQVDATGAYVLQAPVGDVVLAVVSEGRAVFDYWGATGADDVSTLTADGLVYDVGLAASALVAGTVTVPAGYDLSGGQAAVAVFAADGVTPIAVNHVTDSGAYAVGGLPAGDYRVQILSAIEGVYSEWWNNAPSAARATPVVLGETTHAAVSASLATLQIMETAVPKISGKPVVGQTLKVSTGTWTPGVTFSYRWYANGVAISSATASSFVVTSTQLGKKLTVKVTAKKATFATASATSAATGTIVRPLTAPTPTISGTAYVAKTLTAKPGTWTTGTTLRYQWYVAGVAVANATASTFKIPSSAAWKTITVSVTGSKSGYYTTKKTSQPTASVKALLTAPVPKVTGTTQVTKRLTASPGTWTSGATLKYQWYKDGVAISGATGTTLSLTSSLAGKRITVKVTGSKSGYVTTTKTSAATAVVTYPSRTAPISLSSCPSWAPIKGNADSMIYHLSTGRYYAVTNPEVCFRTETAAVAAGYRKSKL</sequence>
<dbReference type="EMBL" id="JBBDGN010000001">
    <property type="protein sequence ID" value="MEJ1090206.1"/>
    <property type="molecule type" value="Genomic_DNA"/>
</dbReference>
<dbReference type="Proteomes" id="UP001366085">
    <property type="component" value="Unassembled WGS sequence"/>
</dbReference>
<evidence type="ECO:0000313" key="1">
    <source>
        <dbReference type="EMBL" id="MEJ1090206.1"/>
    </source>
</evidence>
<evidence type="ECO:0008006" key="3">
    <source>
        <dbReference type="Google" id="ProtNLM"/>
    </source>
</evidence>
<evidence type="ECO:0000313" key="2">
    <source>
        <dbReference type="Proteomes" id="UP001366085"/>
    </source>
</evidence>
<gene>
    <name evidence="1" type="ORF">WDU93_00755</name>
</gene>
<name>A0ABU8LI06_9MICO</name>
<protein>
    <recommendedName>
        <fullName evidence="3">Alpha-amylase</fullName>
    </recommendedName>
</protein>
<dbReference type="Gene3D" id="2.60.40.2700">
    <property type="match status" value="3"/>
</dbReference>
<dbReference type="RefSeq" id="WP_337316361.1">
    <property type="nucleotide sequence ID" value="NZ_JBBDGN010000001.1"/>
</dbReference>
<reference evidence="1 2" key="1">
    <citation type="submission" date="2024-02" db="EMBL/GenBank/DDBJ databases">
        <authorList>
            <person name="Saticioglu I.B."/>
        </authorList>
    </citation>
    <scope>NUCLEOTIDE SEQUENCE [LARGE SCALE GENOMIC DNA]</scope>
    <source>
        <strain evidence="1 2">Mu-43</strain>
    </source>
</reference>
<organism evidence="1 2">
    <name type="scientific">Microbacterium istanbulense</name>
    <dbReference type="NCBI Taxonomy" id="3122049"/>
    <lineage>
        <taxon>Bacteria</taxon>
        <taxon>Bacillati</taxon>
        <taxon>Actinomycetota</taxon>
        <taxon>Actinomycetes</taxon>
        <taxon>Micrococcales</taxon>
        <taxon>Microbacteriaceae</taxon>
        <taxon>Microbacterium</taxon>
    </lineage>
</organism>
<proteinExistence type="predicted"/>
<comment type="caution">
    <text evidence="1">The sequence shown here is derived from an EMBL/GenBank/DDBJ whole genome shotgun (WGS) entry which is preliminary data.</text>
</comment>
<accession>A0ABU8LI06</accession>
<keyword evidence="2" id="KW-1185">Reference proteome</keyword>